<dbReference type="InterPro" id="IPR011798">
    <property type="entry name" value="APS_reductase"/>
</dbReference>
<reference evidence="16 17" key="1">
    <citation type="submission" date="2018-02" db="EMBL/GenBank/DDBJ databases">
        <title>Genome sequences of Apibacter spp., gut symbionts of Asian honey bees.</title>
        <authorList>
            <person name="Kwong W.K."/>
            <person name="Steele M.I."/>
            <person name="Moran N.A."/>
        </authorList>
    </citation>
    <scope>NUCLEOTIDE SEQUENCE [LARGE SCALE GENOMIC DNA]</scope>
    <source>
        <strain evidence="17">wkB301</strain>
    </source>
</reference>
<dbReference type="InterPro" id="IPR004511">
    <property type="entry name" value="PAPS/APS_Rdtase"/>
</dbReference>
<dbReference type="InterPro" id="IPR002500">
    <property type="entry name" value="PAPS_reduct_dom"/>
</dbReference>
<evidence type="ECO:0000256" key="1">
    <source>
        <dbReference type="ARBA" id="ARBA00009732"/>
    </source>
</evidence>
<dbReference type="GO" id="GO:0043866">
    <property type="term" value="F:adenylyl-sulfate reductase (thioredoxin) activity"/>
    <property type="evidence" value="ECO:0007669"/>
    <property type="project" value="UniProtKB-EC"/>
</dbReference>
<dbReference type="NCBIfam" id="TIGR00434">
    <property type="entry name" value="cysH"/>
    <property type="match status" value="1"/>
</dbReference>
<feature type="domain" description="Phosphoadenosine phosphosulphate reductase" evidence="15">
    <location>
        <begin position="34"/>
        <end position="208"/>
    </location>
</feature>
<organism evidence="16 17">
    <name type="scientific">Apibacter adventoris</name>
    <dbReference type="NCBI Taxonomy" id="1679466"/>
    <lineage>
        <taxon>Bacteria</taxon>
        <taxon>Pseudomonadati</taxon>
        <taxon>Bacteroidota</taxon>
        <taxon>Flavobacteriia</taxon>
        <taxon>Flavobacteriales</taxon>
        <taxon>Weeksellaceae</taxon>
        <taxon>Apibacter</taxon>
    </lineage>
</organism>
<comment type="pathway">
    <text evidence="8 14">Sulfur metabolism; hydrogen sulfide biosynthesis; sulfite from sulfate.</text>
</comment>
<evidence type="ECO:0000313" key="16">
    <source>
        <dbReference type="EMBL" id="PQL94900.1"/>
    </source>
</evidence>
<evidence type="ECO:0000259" key="15">
    <source>
        <dbReference type="Pfam" id="PF01507"/>
    </source>
</evidence>
<sequence length="239" mass="28707">MRHEDLLNWNKEIKELPVFEKIKYILDTIPGKKVFSTSFGIEDQMITDILYNYVEKVEVFTLDTGRNFEETYDVFQSSQIKYKNFKFKIYYPDEKDIREYVEEFGINGFYRSIENRKQCCYIRKVIPLARALKEANLWITGLRAEQSPNRENMHFLEWDDTHNLIKFNPLLNYTLKEVEEYIKQNQVPINRLYKKGYLSIGCAPCTRALQEGEDFRAGRWWWENGKKECGLHIHKDKNN</sequence>
<evidence type="ECO:0000256" key="4">
    <source>
        <dbReference type="ARBA" id="ARBA00023002"/>
    </source>
</evidence>
<dbReference type="Pfam" id="PF01507">
    <property type="entry name" value="PAPS_reduct"/>
    <property type="match status" value="1"/>
</dbReference>
<dbReference type="NCBIfam" id="NF002537">
    <property type="entry name" value="PRK02090.1"/>
    <property type="match status" value="1"/>
</dbReference>
<evidence type="ECO:0000256" key="5">
    <source>
        <dbReference type="ARBA" id="ARBA00023004"/>
    </source>
</evidence>
<dbReference type="GO" id="GO:0051539">
    <property type="term" value="F:4 iron, 4 sulfur cluster binding"/>
    <property type="evidence" value="ECO:0007669"/>
    <property type="project" value="UniProtKB-UniRule"/>
</dbReference>
<comment type="function">
    <text evidence="7 14">Catalyzes the formation of sulfite from adenosine 5'-phosphosulfate (APS) using thioredoxin as an electron donor.</text>
</comment>
<proteinExistence type="inferred from homology"/>
<comment type="subcellular location">
    <subcellularLocation>
        <location evidence="14">Cytoplasm</location>
    </subcellularLocation>
</comment>
<feature type="binding site" evidence="14">
    <location>
        <position position="119"/>
    </location>
    <ligand>
        <name>[4Fe-4S] cluster</name>
        <dbReference type="ChEBI" id="CHEBI:49883"/>
    </ligand>
</feature>
<dbReference type="PANTHER" id="PTHR46482">
    <property type="entry name" value="5'-ADENYLYLSULFATE REDUCTASE 3, CHLOROPLASTIC"/>
    <property type="match status" value="1"/>
</dbReference>
<dbReference type="Proteomes" id="UP000238042">
    <property type="component" value="Unassembled WGS sequence"/>
</dbReference>
<protein>
    <recommendedName>
        <fullName evidence="10 14">Adenosine 5'-phosphosulfate reductase</fullName>
        <shortName evidence="14">APS reductase</shortName>
        <ecNumber evidence="9 14">1.8.4.10</ecNumber>
    </recommendedName>
    <alternativeName>
        <fullName evidence="12 14">5'-adenylylsulfate reductase</fullName>
    </alternativeName>
    <alternativeName>
        <fullName evidence="11 14">Thioredoxin-dependent 5'-adenylylsulfate reductase</fullName>
    </alternativeName>
</protein>
<keyword evidence="5 14" id="KW-0408">Iron</keyword>
<evidence type="ECO:0000256" key="6">
    <source>
        <dbReference type="ARBA" id="ARBA00023014"/>
    </source>
</evidence>
<feature type="binding site" evidence="14">
    <location>
        <position position="205"/>
    </location>
    <ligand>
        <name>[4Fe-4S] cluster</name>
        <dbReference type="ChEBI" id="CHEBI:49883"/>
    </ligand>
</feature>
<keyword evidence="6 14" id="KW-0411">Iron-sulfur</keyword>
<evidence type="ECO:0000256" key="11">
    <source>
        <dbReference type="ARBA" id="ARBA00030894"/>
    </source>
</evidence>
<keyword evidence="3 14" id="KW-0479">Metal-binding</keyword>
<keyword evidence="4 14" id="KW-0560">Oxidoreductase</keyword>
<dbReference type="GO" id="GO:0019379">
    <property type="term" value="P:sulfate assimilation, phosphoadenylyl sulfate reduction by phosphoadenylyl-sulfate reductase (thioredoxin)"/>
    <property type="evidence" value="ECO:0007669"/>
    <property type="project" value="UniProtKB-UniRule"/>
</dbReference>
<dbReference type="NCBIfam" id="TIGR02055">
    <property type="entry name" value="APS_reductase"/>
    <property type="match status" value="1"/>
</dbReference>
<dbReference type="GO" id="GO:0070814">
    <property type="term" value="P:hydrogen sulfide biosynthetic process"/>
    <property type="evidence" value="ECO:0007669"/>
    <property type="project" value="UniProtKB-UniRule"/>
</dbReference>
<dbReference type="Gene3D" id="3.40.50.620">
    <property type="entry name" value="HUPs"/>
    <property type="match status" value="1"/>
</dbReference>
<evidence type="ECO:0000256" key="14">
    <source>
        <dbReference type="HAMAP-Rule" id="MF_00063"/>
    </source>
</evidence>
<dbReference type="EC" id="1.8.4.10" evidence="9 14"/>
<comment type="catalytic activity">
    <reaction evidence="13 14">
        <text>[thioredoxin]-disulfide + sulfite + AMP + 2 H(+) = adenosine 5'-phosphosulfate + [thioredoxin]-dithiol</text>
        <dbReference type="Rhea" id="RHEA:21976"/>
        <dbReference type="Rhea" id="RHEA-COMP:10698"/>
        <dbReference type="Rhea" id="RHEA-COMP:10700"/>
        <dbReference type="ChEBI" id="CHEBI:15378"/>
        <dbReference type="ChEBI" id="CHEBI:17359"/>
        <dbReference type="ChEBI" id="CHEBI:29950"/>
        <dbReference type="ChEBI" id="CHEBI:50058"/>
        <dbReference type="ChEBI" id="CHEBI:58243"/>
        <dbReference type="ChEBI" id="CHEBI:456215"/>
        <dbReference type="EC" id="1.8.4.10"/>
    </reaction>
</comment>
<dbReference type="EMBL" id="PSZM01000003">
    <property type="protein sequence ID" value="PQL94900.1"/>
    <property type="molecule type" value="Genomic_DNA"/>
</dbReference>
<dbReference type="GO" id="GO:0005737">
    <property type="term" value="C:cytoplasm"/>
    <property type="evidence" value="ECO:0007669"/>
    <property type="project" value="UniProtKB-SubCell"/>
</dbReference>
<feature type="binding site" evidence="14">
    <location>
        <position position="202"/>
    </location>
    <ligand>
        <name>[4Fe-4S] cluster</name>
        <dbReference type="ChEBI" id="CHEBI:49883"/>
    </ligand>
</feature>
<dbReference type="GO" id="GO:0019344">
    <property type="term" value="P:cysteine biosynthetic process"/>
    <property type="evidence" value="ECO:0007669"/>
    <property type="project" value="InterPro"/>
</dbReference>
<dbReference type="RefSeq" id="WP_105245892.1">
    <property type="nucleotide sequence ID" value="NZ_PSZM01000003.1"/>
</dbReference>
<evidence type="ECO:0000313" key="17">
    <source>
        <dbReference type="Proteomes" id="UP000238042"/>
    </source>
</evidence>
<evidence type="ECO:0000256" key="13">
    <source>
        <dbReference type="ARBA" id="ARBA00048441"/>
    </source>
</evidence>
<dbReference type="PIRSF" id="PIRSF000857">
    <property type="entry name" value="PAPS_reductase"/>
    <property type="match status" value="1"/>
</dbReference>
<dbReference type="GO" id="GO:0004604">
    <property type="term" value="F:phosphoadenylyl-sulfate reductase (thioredoxin) activity"/>
    <property type="evidence" value="ECO:0007669"/>
    <property type="project" value="UniProtKB-UniRule"/>
</dbReference>
<comment type="caution">
    <text evidence="16">The sequence shown here is derived from an EMBL/GenBank/DDBJ whole genome shotgun (WGS) entry which is preliminary data.</text>
</comment>
<evidence type="ECO:0000256" key="10">
    <source>
        <dbReference type="ARBA" id="ARBA00029514"/>
    </source>
</evidence>
<evidence type="ECO:0000256" key="2">
    <source>
        <dbReference type="ARBA" id="ARBA00022490"/>
    </source>
</evidence>
<comment type="cofactor">
    <cofactor evidence="14">
        <name>[4Fe-4S] cluster</name>
        <dbReference type="ChEBI" id="CHEBI:49883"/>
    </cofactor>
    <text evidence="14">Binds 1 [4Fe-4S] cluster per subunit.</text>
</comment>
<dbReference type="HAMAP" id="MF_00063">
    <property type="entry name" value="CysH"/>
    <property type="match status" value="1"/>
</dbReference>
<gene>
    <name evidence="14" type="primary">cysH</name>
    <name evidence="16" type="ORF">C4S77_02650</name>
</gene>
<dbReference type="PANTHER" id="PTHR46482:SF9">
    <property type="entry name" value="5'-ADENYLYLSULFATE REDUCTASE 1, CHLOROPLASTIC"/>
    <property type="match status" value="1"/>
</dbReference>
<dbReference type="GO" id="GO:0046872">
    <property type="term" value="F:metal ion binding"/>
    <property type="evidence" value="ECO:0007669"/>
    <property type="project" value="UniProtKB-KW"/>
</dbReference>
<dbReference type="OrthoDB" id="9794018at2"/>
<comment type="similarity">
    <text evidence="1 14">Belongs to the PAPS reductase family. CysH subfamily.</text>
</comment>
<evidence type="ECO:0000256" key="8">
    <source>
        <dbReference type="ARBA" id="ARBA00024327"/>
    </source>
</evidence>
<accession>A0A2S8AFI5</accession>
<evidence type="ECO:0000256" key="9">
    <source>
        <dbReference type="ARBA" id="ARBA00024386"/>
    </source>
</evidence>
<dbReference type="InterPro" id="IPR014729">
    <property type="entry name" value="Rossmann-like_a/b/a_fold"/>
</dbReference>
<dbReference type="SUPFAM" id="SSF52402">
    <property type="entry name" value="Adenine nucleotide alpha hydrolases-like"/>
    <property type="match status" value="1"/>
</dbReference>
<keyword evidence="17" id="KW-1185">Reference proteome</keyword>
<dbReference type="CDD" id="cd23945">
    <property type="entry name" value="PAPS_reductase"/>
    <property type="match status" value="1"/>
</dbReference>
<evidence type="ECO:0000256" key="12">
    <source>
        <dbReference type="ARBA" id="ARBA00032041"/>
    </source>
</evidence>
<evidence type="ECO:0000256" key="3">
    <source>
        <dbReference type="ARBA" id="ARBA00022723"/>
    </source>
</evidence>
<feature type="active site" description="Nucleophile; cysteine thiosulfonate intermediate" evidence="14">
    <location>
        <position position="229"/>
    </location>
</feature>
<keyword evidence="2 14" id="KW-0963">Cytoplasm</keyword>
<dbReference type="AlphaFoldDB" id="A0A2S8AFI5"/>
<name>A0A2S8AFI5_9FLAO</name>
<evidence type="ECO:0000256" key="7">
    <source>
        <dbReference type="ARBA" id="ARBA00024298"/>
    </source>
</evidence>
<feature type="binding site" evidence="14">
    <location>
        <position position="120"/>
    </location>
    <ligand>
        <name>[4Fe-4S] cluster</name>
        <dbReference type="ChEBI" id="CHEBI:49883"/>
    </ligand>
</feature>